<reference evidence="6 9" key="1">
    <citation type="submission" date="2016-04" db="EMBL/GenBank/DDBJ databases">
        <authorList>
            <person name="Evans L.H."/>
            <person name="Alamgir A."/>
            <person name="Owens N."/>
            <person name="Weber N.D."/>
            <person name="Virtaneva K."/>
            <person name="Barbian K."/>
            <person name="Babar A."/>
            <person name="Rosenke K."/>
        </authorList>
    </citation>
    <scope>NUCLEOTIDE SEQUENCE [LARGE SCALE GENOMIC DNA]</scope>
    <source>
        <strain evidence="6">S5</strain>
        <strain evidence="9">S5(T) (JCM 30642 \VKM B-2941)</strain>
    </source>
</reference>
<dbReference type="GO" id="GO:0016887">
    <property type="term" value="F:ATP hydrolysis activity"/>
    <property type="evidence" value="ECO:0007669"/>
    <property type="project" value="InterPro"/>
</dbReference>
<dbReference type="STRING" id="1673428.CPM_0171"/>
<dbReference type="Gene3D" id="3.40.50.300">
    <property type="entry name" value="P-loop containing nucleotide triphosphate hydrolases"/>
    <property type="match status" value="1"/>
</dbReference>
<dbReference type="PROSITE" id="PS50893">
    <property type="entry name" value="ABC_TRANSPORTER_2"/>
    <property type="match status" value="1"/>
</dbReference>
<feature type="domain" description="ABC transporter" evidence="5">
    <location>
        <begin position="6"/>
        <end position="234"/>
    </location>
</feature>
<dbReference type="PANTHER" id="PTHR42711:SF5">
    <property type="entry name" value="ABC TRANSPORTER ATP-BINDING PROTEIN NATA"/>
    <property type="match status" value="1"/>
</dbReference>
<dbReference type="Proteomes" id="UP000187822">
    <property type="component" value="Chromosome I"/>
</dbReference>
<evidence type="ECO:0000256" key="3">
    <source>
        <dbReference type="ARBA" id="ARBA00022741"/>
    </source>
</evidence>
<proteinExistence type="inferred from homology"/>
<evidence type="ECO:0000313" key="6">
    <source>
        <dbReference type="EMBL" id="SIM34736.1"/>
    </source>
</evidence>
<accession>A0A1N5SFG2</accession>
<evidence type="ECO:0000313" key="8">
    <source>
        <dbReference type="Proteomes" id="UP000187822"/>
    </source>
</evidence>
<evidence type="ECO:0000313" key="9">
    <source>
        <dbReference type="Proteomes" id="UP000195607"/>
    </source>
</evidence>
<dbReference type="PANTHER" id="PTHR42711">
    <property type="entry name" value="ABC TRANSPORTER ATP-BINDING PROTEIN"/>
    <property type="match status" value="1"/>
</dbReference>
<dbReference type="RefSeq" id="WP_077075836.1">
    <property type="nucleotide sequence ID" value="NZ_LT671858.1"/>
</dbReference>
<evidence type="ECO:0000256" key="4">
    <source>
        <dbReference type="ARBA" id="ARBA00022840"/>
    </source>
</evidence>
<sequence length="311" mass="34404">MNTKSVKVSNLTKKYGNFKAVDNISFDLEGDGAIAYLGQNGAGKTTTFKMMTGLINPTEGKVLIEGIDVTKNRTKALMKIGALIETPEPYAALTVEEAVRLAGELKGIKKREVIDHLETFGSRVKIPGLDRKVGTLSRGQRARVVFVAAFLGNPDIIFLDEPTNGMDPAERKIIRDVILEWKKEHMILMSSHLLQEVTDTCENILFINNGKLLLQDSTRNIESRFNSKSLKVDFLKSVNTNNLKEALDGFASDVEPQTEKSAIIYFDGDLSNRVKILKAVQTVGDVITFSEYGSSLEEAFVNLIDEKSQAK</sequence>
<evidence type="ECO:0000256" key="1">
    <source>
        <dbReference type="ARBA" id="ARBA00005417"/>
    </source>
</evidence>
<evidence type="ECO:0000259" key="5">
    <source>
        <dbReference type="PROSITE" id="PS50893"/>
    </source>
</evidence>
<dbReference type="SMART" id="SM00382">
    <property type="entry name" value="AAA"/>
    <property type="match status" value="1"/>
</dbReference>
<keyword evidence="2" id="KW-0813">Transport</keyword>
<dbReference type="InterPro" id="IPR050763">
    <property type="entry name" value="ABC_transporter_ATP-binding"/>
</dbReference>
<dbReference type="EMBL" id="LT719092">
    <property type="protein sequence ID" value="SJK84065.1"/>
    <property type="molecule type" value="Genomic_DNA"/>
</dbReference>
<reference evidence="8" key="2">
    <citation type="submission" date="2016-06" db="EMBL/GenBank/DDBJ databases">
        <authorList>
            <person name="Toshchakov V.S."/>
        </authorList>
    </citation>
    <scope>NUCLEOTIDE SEQUENCE [LARGE SCALE GENOMIC DNA]</scope>
    <source>
        <strain>PM4 (JCM 30641</strain>
        <strain evidence="8">\VKM B-2940)</strain>
    </source>
</reference>
<organism evidence="6 9">
    <name type="scientific">Cuniculiplasma divulgatum</name>
    <dbReference type="NCBI Taxonomy" id="1673428"/>
    <lineage>
        <taxon>Archaea</taxon>
        <taxon>Methanobacteriati</taxon>
        <taxon>Thermoplasmatota</taxon>
        <taxon>Thermoplasmata</taxon>
        <taxon>Thermoplasmatales</taxon>
        <taxon>Cuniculiplasmataceae</taxon>
        <taxon>Cuniculiplasma</taxon>
    </lineage>
</organism>
<keyword evidence="4" id="KW-0067">ATP-binding</keyword>
<dbReference type="OrthoDB" id="87732at2157"/>
<dbReference type="Proteomes" id="UP000195607">
    <property type="component" value="Chromosome I"/>
</dbReference>
<dbReference type="InterPro" id="IPR003593">
    <property type="entry name" value="AAA+_ATPase"/>
</dbReference>
<protein>
    <submittedName>
        <fullName evidence="6">ABC2-1 family ABC transporter ATPase</fullName>
    </submittedName>
</protein>
<evidence type="ECO:0000256" key="2">
    <source>
        <dbReference type="ARBA" id="ARBA00022448"/>
    </source>
</evidence>
<dbReference type="SUPFAM" id="SSF52540">
    <property type="entry name" value="P-loop containing nucleoside triphosphate hydrolases"/>
    <property type="match status" value="1"/>
</dbReference>
<name>A0A1N5SFG2_9ARCH</name>
<keyword evidence="8" id="KW-1185">Reference proteome</keyword>
<reference evidence="7" key="3">
    <citation type="submission" date="2016-06" db="EMBL/GenBank/DDBJ databases">
        <authorList>
            <person name="Olsen C.W."/>
            <person name="Carey S."/>
            <person name="Hinshaw L."/>
            <person name="Karasin A.I."/>
        </authorList>
    </citation>
    <scope>NUCLEOTIDE SEQUENCE [LARGE SCALE GENOMIC DNA]</scope>
    <source>
        <strain evidence="7">PM4</strain>
    </source>
</reference>
<dbReference type="KEGG" id="cdiv:CPM_0171"/>
<keyword evidence="3" id="KW-0547">Nucleotide-binding</keyword>
<dbReference type="InterPro" id="IPR027417">
    <property type="entry name" value="P-loop_NTPase"/>
</dbReference>
<dbReference type="GO" id="GO:0005524">
    <property type="term" value="F:ATP binding"/>
    <property type="evidence" value="ECO:0007669"/>
    <property type="project" value="UniProtKB-KW"/>
</dbReference>
<dbReference type="AlphaFoldDB" id="A0A1N5SFG2"/>
<evidence type="ECO:0000313" key="7">
    <source>
        <dbReference type="EMBL" id="SJK84065.1"/>
    </source>
</evidence>
<dbReference type="InterPro" id="IPR003439">
    <property type="entry name" value="ABC_transporter-like_ATP-bd"/>
</dbReference>
<dbReference type="CDD" id="cd03230">
    <property type="entry name" value="ABC_DR_subfamily_A"/>
    <property type="match status" value="1"/>
</dbReference>
<comment type="similarity">
    <text evidence="1">Belongs to the ABC transporter superfamily.</text>
</comment>
<gene>
    <name evidence="7" type="ORF">CPM_0171</name>
    <name evidence="6" type="ORF">CSP5_0205</name>
</gene>
<dbReference type="GeneID" id="41587509"/>
<dbReference type="EMBL" id="LT671858">
    <property type="protein sequence ID" value="SIM34736.1"/>
    <property type="molecule type" value="Genomic_DNA"/>
</dbReference>
<dbReference type="Pfam" id="PF00005">
    <property type="entry name" value="ABC_tran"/>
    <property type="match status" value="1"/>
</dbReference>